<sequence>MTSTITQSPIVVEDSPPAIQQRRRRRSSSSSIELIETNPTQEQRERNMEQRRRRLAGVNISPRFYQGESSTGRAGREYITISDSDDEQGGGVSGIRPTHANGEGSRRAYISPPPPNPDPHVPPVPDTSWGPFQILPTQGRGTGRFPVMPGGFPIRQISPEINVRNRPFDFERNLQPPPEQPAREFPHMMRGTPARRHEHIQLHRHIAQLHNEHHRIQHARHEQQHQPRLIHLPAGPNNNTPGQRFGGALLSHVARPRGGRGGPPHHFPQTHGNLLQRLGRGYLEEGRWQAIFGGEYDDFHTPLGEIIDPPARAPDYLAAYTHPEKLPVGFSADFAPPPVITLADDSESNQPETREESTSILACARCLDPLITGGAKETLTRVFGLRCGHMLDEKCVNELMLPPPPPIEIDEPDFDLTAEKNASSSWKGKGKAREEDPFAEPTRRYDLRHTHAAPPPPFSVVIGPTAVDEPMHSEPAGAARGGRGRGRGRGARGRGRGRGGRQGVEVPEIVEDFRHWNCPVSSCGEKQKAIKVKGVWKHDKEGGAIALFV</sequence>
<gene>
    <name evidence="2" type="ORF">SISNIDRAFT_550760</name>
</gene>
<feature type="compositionally biased region" description="Pro residues" evidence="1">
    <location>
        <begin position="111"/>
        <end position="125"/>
    </location>
</feature>
<dbReference type="AlphaFoldDB" id="A0A164T220"/>
<feature type="region of interest" description="Disordered" evidence="1">
    <location>
        <begin position="471"/>
        <end position="503"/>
    </location>
</feature>
<name>A0A164T220_9AGAM</name>
<feature type="compositionally biased region" description="Basic and acidic residues" evidence="1">
    <location>
        <begin position="431"/>
        <end position="441"/>
    </location>
</feature>
<feature type="region of interest" description="Disordered" evidence="1">
    <location>
        <begin position="1"/>
        <end position="138"/>
    </location>
</feature>
<evidence type="ECO:0000313" key="3">
    <source>
        <dbReference type="Proteomes" id="UP000076722"/>
    </source>
</evidence>
<dbReference type="Proteomes" id="UP000076722">
    <property type="component" value="Unassembled WGS sequence"/>
</dbReference>
<dbReference type="EMBL" id="KV419412">
    <property type="protein sequence ID" value="KZS92006.1"/>
    <property type="molecule type" value="Genomic_DNA"/>
</dbReference>
<protein>
    <submittedName>
        <fullName evidence="2">Uncharacterized protein</fullName>
    </submittedName>
</protein>
<evidence type="ECO:0000313" key="2">
    <source>
        <dbReference type="EMBL" id="KZS92006.1"/>
    </source>
</evidence>
<feature type="region of interest" description="Disordered" evidence="1">
    <location>
        <begin position="419"/>
        <end position="441"/>
    </location>
</feature>
<dbReference type="OrthoDB" id="2507647at2759"/>
<accession>A0A164T220</accession>
<organism evidence="2 3">
    <name type="scientific">Sistotremastrum niveocremeum HHB9708</name>
    <dbReference type="NCBI Taxonomy" id="1314777"/>
    <lineage>
        <taxon>Eukaryota</taxon>
        <taxon>Fungi</taxon>
        <taxon>Dikarya</taxon>
        <taxon>Basidiomycota</taxon>
        <taxon>Agaricomycotina</taxon>
        <taxon>Agaricomycetes</taxon>
        <taxon>Sistotremastrales</taxon>
        <taxon>Sistotremastraceae</taxon>
        <taxon>Sertulicium</taxon>
        <taxon>Sertulicium niveocremeum</taxon>
    </lineage>
</organism>
<feature type="compositionally biased region" description="Basic residues" evidence="1">
    <location>
        <begin position="482"/>
        <end position="499"/>
    </location>
</feature>
<keyword evidence="3" id="KW-1185">Reference proteome</keyword>
<reference evidence="2 3" key="1">
    <citation type="journal article" date="2016" name="Mol. Biol. Evol.">
        <title>Comparative Genomics of Early-Diverging Mushroom-Forming Fungi Provides Insights into the Origins of Lignocellulose Decay Capabilities.</title>
        <authorList>
            <person name="Nagy L.G."/>
            <person name="Riley R."/>
            <person name="Tritt A."/>
            <person name="Adam C."/>
            <person name="Daum C."/>
            <person name="Floudas D."/>
            <person name="Sun H."/>
            <person name="Yadav J.S."/>
            <person name="Pangilinan J."/>
            <person name="Larsson K.H."/>
            <person name="Matsuura K."/>
            <person name="Barry K."/>
            <person name="Labutti K."/>
            <person name="Kuo R."/>
            <person name="Ohm R.A."/>
            <person name="Bhattacharya S.S."/>
            <person name="Shirouzu T."/>
            <person name="Yoshinaga Y."/>
            <person name="Martin F.M."/>
            <person name="Grigoriev I.V."/>
            <person name="Hibbett D.S."/>
        </authorList>
    </citation>
    <scope>NUCLEOTIDE SEQUENCE [LARGE SCALE GENOMIC DNA]</scope>
    <source>
        <strain evidence="2 3">HHB9708</strain>
    </source>
</reference>
<proteinExistence type="predicted"/>
<dbReference type="STRING" id="1314777.A0A164T220"/>
<evidence type="ECO:0000256" key="1">
    <source>
        <dbReference type="SAM" id="MobiDB-lite"/>
    </source>
</evidence>